<comment type="pathway">
    <text evidence="2">Protein modification; protein ubiquitination.</text>
</comment>
<evidence type="ECO:0000259" key="18">
    <source>
        <dbReference type="PROSITE" id="PS50053"/>
    </source>
</evidence>
<evidence type="ECO:0000256" key="12">
    <source>
        <dbReference type="ARBA" id="ARBA00076690"/>
    </source>
</evidence>
<dbReference type="CDD" id="cd01788">
    <property type="entry name" value="Ubl_ElonginB"/>
    <property type="match status" value="1"/>
</dbReference>
<evidence type="ECO:0000313" key="19">
    <source>
        <dbReference type="EMBL" id="KAL3289352.1"/>
    </source>
</evidence>
<accession>A0ABD2PEY3</accession>
<organism evidence="19 20">
    <name type="scientific">Cryptolaemus montrouzieri</name>
    <dbReference type="NCBI Taxonomy" id="559131"/>
    <lineage>
        <taxon>Eukaryota</taxon>
        <taxon>Metazoa</taxon>
        <taxon>Ecdysozoa</taxon>
        <taxon>Arthropoda</taxon>
        <taxon>Hexapoda</taxon>
        <taxon>Insecta</taxon>
        <taxon>Pterygota</taxon>
        <taxon>Neoptera</taxon>
        <taxon>Endopterygota</taxon>
        <taxon>Coleoptera</taxon>
        <taxon>Polyphaga</taxon>
        <taxon>Cucujiformia</taxon>
        <taxon>Coccinelloidea</taxon>
        <taxon>Coccinellidae</taxon>
        <taxon>Scymninae</taxon>
        <taxon>Scymnini</taxon>
        <taxon>Cryptolaemus</taxon>
    </lineage>
</organism>
<keyword evidence="7" id="KW-0804">Transcription</keyword>
<evidence type="ECO:0000256" key="5">
    <source>
        <dbReference type="ARBA" id="ARBA00022990"/>
    </source>
</evidence>
<evidence type="ECO:0000256" key="16">
    <source>
        <dbReference type="ARBA" id="ARBA00093515"/>
    </source>
</evidence>
<evidence type="ECO:0000256" key="7">
    <source>
        <dbReference type="ARBA" id="ARBA00023163"/>
    </source>
</evidence>
<comment type="function">
    <text evidence="9">SIII, also known as elongin, is a general transcription elongation factor that increases the RNA polymerase II transcription elongation past template-encoded arresting sites. Subunit A is transcriptionally active and its transcription activity is strongly enhanced by binding to the dimeric complex of the SIII regulatory subunits B and C (elongin BC complex). In embryonic stem cells, the elongin BC complex is recruited by EPOP to Polycomb group (PcG) target genes in order generate genomic region that display both active and repressive chromatin properties, an important feature of pluripotent stem cells.</text>
</comment>
<evidence type="ECO:0000256" key="3">
    <source>
        <dbReference type="ARBA" id="ARBA00022553"/>
    </source>
</evidence>
<evidence type="ECO:0000313" key="20">
    <source>
        <dbReference type="Proteomes" id="UP001516400"/>
    </source>
</evidence>
<keyword evidence="6" id="KW-0805">Transcription regulation</keyword>
<evidence type="ECO:0000256" key="4">
    <source>
        <dbReference type="ARBA" id="ARBA00022786"/>
    </source>
</evidence>
<dbReference type="GO" id="GO:1990234">
    <property type="term" value="C:transferase complex"/>
    <property type="evidence" value="ECO:0007669"/>
    <property type="project" value="UniProtKB-ARBA"/>
</dbReference>
<dbReference type="SMART" id="SM00213">
    <property type="entry name" value="UBQ"/>
    <property type="match status" value="1"/>
</dbReference>
<dbReference type="Pfam" id="PF00240">
    <property type="entry name" value="ubiquitin"/>
    <property type="match status" value="1"/>
</dbReference>
<dbReference type="SUPFAM" id="SSF54236">
    <property type="entry name" value="Ubiquitin-like"/>
    <property type="match status" value="1"/>
</dbReference>
<dbReference type="PANTHER" id="PTHR13248:SF4">
    <property type="entry name" value="ELONGIN B"/>
    <property type="match status" value="1"/>
</dbReference>
<evidence type="ECO:0000256" key="10">
    <source>
        <dbReference type="ARBA" id="ARBA00060803"/>
    </source>
</evidence>
<evidence type="ECO:0000256" key="13">
    <source>
        <dbReference type="ARBA" id="ARBA00080438"/>
    </source>
</evidence>
<keyword evidence="20" id="KW-1185">Reference proteome</keyword>
<evidence type="ECO:0000256" key="17">
    <source>
        <dbReference type="SAM" id="MobiDB-lite"/>
    </source>
</evidence>
<dbReference type="AlphaFoldDB" id="A0ABD2PEY3"/>
<evidence type="ECO:0000256" key="9">
    <source>
        <dbReference type="ARBA" id="ARBA00054216"/>
    </source>
</evidence>
<evidence type="ECO:0000256" key="15">
    <source>
        <dbReference type="ARBA" id="ARBA00083653"/>
    </source>
</evidence>
<dbReference type="InterPro" id="IPR000626">
    <property type="entry name" value="Ubiquitin-like_dom"/>
</dbReference>
<keyword evidence="5" id="KW-0007">Acetylation</keyword>
<dbReference type="GO" id="GO:0140535">
    <property type="term" value="C:intracellular protein-containing complex"/>
    <property type="evidence" value="ECO:0007669"/>
    <property type="project" value="UniProtKB-ARBA"/>
</dbReference>
<dbReference type="Gene3D" id="3.10.20.90">
    <property type="entry name" value="Phosphatidylinositol 3-kinase Catalytic Subunit, Chain A, domain 1"/>
    <property type="match status" value="1"/>
</dbReference>
<proteinExistence type="inferred from homology"/>
<gene>
    <name evidence="19" type="ORF">HHI36_022788</name>
</gene>
<name>A0ABD2PEY3_9CUCU</name>
<dbReference type="GO" id="GO:0005634">
    <property type="term" value="C:nucleus"/>
    <property type="evidence" value="ECO:0007669"/>
    <property type="project" value="UniProtKB-SubCell"/>
</dbReference>
<comment type="subunit">
    <text evidence="16">Heterotrimer of an A (ELOA, ELOA2 or ELOA3P), ELOB and ELOC subunit. The elongin BC complex interacts with EPOP; leading to recruit the elongin BC complex to Polycomb group (PcG) target genes, thereby restricting excessive activity of the PRC2/EED-EZH2 complex. Component of multiple cullin-RING E3 ubiquitin-protein ligase complexes composed of Elongin BC (ELOB and ELOC), a cullin (either CUL2 or CUL5), a catalytic subunit (either RBX1 or RNF7/RBX2), as well as a substrate adapter protein that can be either ASB2, ASB9, ASB11, KLHDC2, KLHDC3, KLHDC10, APPBP2, FEM1A, FEM1B, FEM1C, LRR1, PCMTD1, SOCS1, SOCS2, SOCS5, SPSB1, SPSB3, ELOA, VHL, WSB1 or RAB40C. As part of the Elongin BC E3 ubiquitin ligase complex; interacts with NRBP1. May also interact with DCUN1D1, DCUN1D2, DCUN1D3 and DCUN1D5. May form oligomers as a KLHDC2/KLHDC3-ELOB-ELOC complex; this interaction is autoinhibitory for the E3 ligase complex as the substrate-binding site of KLHDC2/KLHDC3 is blocked in the oligomer.</text>
</comment>
<feature type="domain" description="Ubiquitin-like" evidence="18">
    <location>
        <begin position="1"/>
        <end position="67"/>
    </location>
</feature>
<protein>
    <recommendedName>
        <fullName evidence="11">Elongin-B</fullName>
    </recommendedName>
    <alternativeName>
        <fullName evidence="14">Elongin 18 kDa subunit</fullName>
    </alternativeName>
    <alternativeName>
        <fullName evidence="12">RNA polymerase II transcription factor SIII subunit B</fullName>
    </alternativeName>
    <alternativeName>
        <fullName evidence="15">SIII p18</fullName>
    </alternativeName>
    <alternativeName>
        <fullName evidence="13">Transcription elongation factor B polypeptide 2</fullName>
    </alternativeName>
</protein>
<evidence type="ECO:0000256" key="2">
    <source>
        <dbReference type="ARBA" id="ARBA00004906"/>
    </source>
</evidence>
<reference evidence="19 20" key="1">
    <citation type="journal article" date="2021" name="BMC Biol.">
        <title>Horizontally acquired antibacterial genes associated with adaptive radiation of ladybird beetles.</title>
        <authorList>
            <person name="Li H.S."/>
            <person name="Tang X.F."/>
            <person name="Huang Y.H."/>
            <person name="Xu Z.Y."/>
            <person name="Chen M.L."/>
            <person name="Du X.Y."/>
            <person name="Qiu B.Y."/>
            <person name="Chen P.T."/>
            <person name="Zhang W."/>
            <person name="Slipinski A."/>
            <person name="Escalona H.E."/>
            <person name="Waterhouse R.M."/>
            <person name="Zwick A."/>
            <person name="Pang H."/>
        </authorList>
    </citation>
    <scope>NUCLEOTIDE SEQUENCE [LARGE SCALE GENOMIC DNA]</scope>
    <source>
        <strain evidence="19">SYSU2018</strain>
    </source>
</reference>
<comment type="caution">
    <text evidence="19">The sequence shown here is derived from an EMBL/GenBank/DDBJ whole genome shotgun (WGS) entry which is preliminary data.</text>
</comment>
<dbReference type="FunFam" id="3.10.20.90:FF:000108">
    <property type="entry name" value="Elongin-B"/>
    <property type="match status" value="1"/>
</dbReference>
<comment type="subcellular location">
    <subcellularLocation>
        <location evidence="1">Nucleus</location>
    </subcellularLocation>
</comment>
<dbReference type="PROSITE" id="PS50053">
    <property type="entry name" value="UBIQUITIN_2"/>
    <property type="match status" value="1"/>
</dbReference>
<dbReference type="PANTHER" id="PTHR13248">
    <property type="entry name" value="TRANSCRIPTION ELONGATION FACTOR B POLYPEPTIDE 2"/>
    <property type="match status" value="1"/>
</dbReference>
<dbReference type="InterPro" id="IPR039049">
    <property type="entry name" value="ELOB"/>
</dbReference>
<evidence type="ECO:0000256" key="11">
    <source>
        <dbReference type="ARBA" id="ARBA00074516"/>
    </source>
</evidence>
<comment type="similarity">
    <text evidence="10">Belongs to the Elongin B family.</text>
</comment>
<keyword evidence="4" id="KW-0833">Ubl conjugation pathway</keyword>
<keyword evidence="3" id="KW-0597">Phosphoprotein</keyword>
<feature type="region of interest" description="Disordered" evidence="17">
    <location>
        <begin position="87"/>
        <end position="117"/>
    </location>
</feature>
<keyword evidence="8" id="KW-0539">Nucleus</keyword>
<dbReference type="GO" id="GO:0005737">
    <property type="term" value="C:cytoplasm"/>
    <property type="evidence" value="ECO:0007669"/>
    <property type="project" value="UniProtKB-ARBA"/>
</dbReference>
<evidence type="ECO:0000256" key="6">
    <source>
        <dbReference type="ARBA" id="ARBA00023015"/>
    </source>
</evidence>
<dbReference type="EMBL" id="JABFTP020000186">
    <property type="protein sequence ID" value="KAL3289352.1"/>
    <property type="molecule type" value="Genomic_DNA"/>
</dbReference>
<feature type="compositionally biased region" description="Polar residues" evidence="17">
    <location>
        <begin position="108"/>
        <end position="117"/>
    </location>
</feature>
<sequence>MDVFLMIRRKKLTIFIDAKDTTTVLELKKIIEGILKVPPRNQRLHSRENNIMEDEKQLQDYGLTSNTAKVQNPATVGLTVRDENGEFEPLELTPYSAPPDLPDVMKSQEINGQEQSS</sequence>
<dbReference type="Proteomes" id="UP001516400">
    <property type="component" value="Unassembled WGS sequence"/>
</dbReference>
<evidence type="ECO:0000256" key="8">
    <source>
        <dbReference type="ARBA" id="ARBA00023242"/>
    </source>
</evidence>
<evidence type="ECO:0000256" key="14">
    <source>
        <dbReference type="ARBA" id="ARBA00081013"/>
    </source>
</evidence>
<evidence type="ECO:0000256" key="1">
    <source>
        <dbReference type="ARBA" id="ARBA00004123"/>
    </source>
</evidence>
<dbReference type="InterPro" id="IPR029071">
    <property type="entry name" value="Ubiquitin-like_domsf"/>
</dbReference>